<dbReference type="GO" id="GO:0004519">
    <property type="term" value="F:endonuclease activity"/>
    <property type="evidence" value="ECO:0007669"/>
    <property type="project" value="UniProtKB-KW"/>
</dbReference>
<dbReference type="Pfam" id="PF01867">
    <property type="entry name" value="Cas_Cas1"/>
    <property type="match status" value="1"/>
</dbReference>
<dbReference type="InterPro" id="IPR019858">
    <property type="entry name" value="CRISPR-assoc_Cas1_HMARI/TNEAP"/>
</dbReference>
<comment type="subunit">
    <text evidence="9">Homodimer, forms a heterotetramer with a Cas2 homodimer.</text>
</comment>
<keyword evidence="1 9" id="KW-0540">Nuclease</keyword>
<dbReference type="InterPro" id="IPR042206">
    <property type="entry name" value="CRISPR-assoc_Cas1_C"/>
</dbReference>
<evidence type="ECO:0000256" key="4">
    <source>
        <dbReference type="ARBA" id="ARBA00022801"/>
    </source>
</evidence>
<comment type="caution">
    <text evidence="11">The sequence shown here is derived from an EMBL/GenBank/DDBJ whole genome shotgun (WGS) entry which is preliminary data.</text>
</comment>
<evidence type="ECO:0000313" key="12">
    <source>
        <dbReference type="Proteomes" id="UP001596143"/>
    </source>
</evidence>
<organism evidence="11 12">
    <name type="scientific">Aliibacillus thermotolerans</name>
    <dbReference type="NCBI Taxonomy" id="1834418"/>
    <lineage>
        <taxon>Bacteria</taxon>
        <taxon>Bacillati</taxon>
        <taxon>Bacillota</taxon>
        <taxon>Bacilli</taxon>
        <taxon>Bacillales</taxon>
        <taxon>Bacillaceae</taxon>
        <taxon>Aliibacillus</taxon>
    </lineage>
</organism>
<feature type="binding site" evidence="9">
    <location>
        <position position="219"/>
    </location>
    <ligand>
        <name>Mn(2+)</name>
        <dbReference type="ChEBI" id="CHEBI:29035"/>
    </ligand>
</feature>
<comment type="function">
    <text evidence="9">CRISPR (clustered regularly interspaced short palindromic repeat), is an adaptive immune system that provides protection against mobile genetic elements (viruses, transposable elements and conjugative plasmids). CRISPR clusters contain spacers, sequences complementary to antecedent mobile elements, and target invading nucleic acids. CRISPR clusters are transcribed and processed into CRISPR RNA (crRNA). Acts as a dsDNA endonuclease. Involved in the integration of spacer DNA into the CRISPR cassette.</text>
</comment>
<keyword evidence="12" id="KW-1185">Reference proteome</keyword>
<dbReference type="CDD" id="cd09722">
    <property type="entry name" value="Cas1_I-B"/>
    <property type="match status" value="1"/>
</dbReference>
<dbReference type="HAMAP" id="MF_01470">
    <property type="entry name" value="Cas1"/>
    <property type="match status" value="1"/>
</dbReference>
<dbReference type="RefSeq" id="WP_270896594.1">
    <property type="nucleotide sequence ID" value="NZ_JBHSPF010000039.1"/>
</dbReference>
<keyword evidence="3 9" id="KW-0255">Endonuclease</keyword>
<keyword evidence="6 9" id="KW-0051">Antiviral defense</keyword>
<comment type="similarity">
    <text evidence="9">Belongs to the CRISPR-associated endonuclease Cas1 family.</text>
</comment>
<dbReference type="NCBIfam" id="TIGR00287">
    <property type="entry name" value="cas1"/>
    <property type="match status" value="1"/>
</dbReference>
<sequence length="328" mass="39295">MKRDHYLYSSGRLKRKDNTVYFEVKNERPKPLPVEKIRNIHVFGEVDMNNKVLTFLNSYGICVHFYNYYGFYSGSFYPRETQVSGYSVAKQSEHYLDENKRMYLAYSFLQGGIHHMKRNLRRYKEKTEEELLNIELEERKLQESRTIQELMGKEGRLRQIYYQAFTSILPEDFAYEGRSKQPPNDPLNALISFGNSMMYRAILSEIYRTQLDPTISYLHEPSTKRFSLSLDLAEIFKPLIVDSLIFSLINRKAITLKHFDMLEGKMCYLNEDGQKRFLRAWEETLARTVKHRKLKRNTSYRYMIRLECYKLIKHVINDVVYKPLKAWW</sequence>
<evidence type="ECO:0000256" key="7">
    <source>
        <dbReference type="ARBA" id="ARBA00023125"/>
    </source>
</evidence>
<evidence type="ECO:0000256" key="10">
    <source>
        <dbReference type="SAM" id="Coils"/>
    </source>
</evidence>
<proteinExistence type="inferred from homology"/>
<evidence type="ECO:0000256" key="8">
    <source>
        <dbReference type="ARBA" id="ARBA00023211"/>
    </source>
</evidence>
<evidence type="ECO:0000256" key="9">
    <source>
        <dbReference type="HAMAP-Rule" id="MF_01470"/>
    </source>
</evidence>
<keyword evidence="7 9" id="KW-0238">DNA-binding</keyword>
<dbReference type="EC" id="3.1.-.-" evidence="9"/>
<comment type="cofactor">
    <cofactor evidence="9">
        <name>Mg(2+)</name>
        <dbReference type="ChEBI" id="CHEBI:18420"/>
    </cofactor>
    <cofactor evidence="9">
        <name>Mn(2+)</name>
        <dbReference type="ChEBI" id="CHEBI:29035"/>
    </cofactor>
</comment>
<dbReference type="PANTHER" id="PTHR43219:SF2">
    <property type="entry name" value="CRISPR-ASSOCIATED ENDONUCLEASE CAS1"/>
    <property type="match status" value="1"/>
</dbReference>
<evidence type="ECO:0000256" key="2">
    <source>
        <dbReference type="ARBA" id="ARBA00022723"/>
    </source>
</evidence>
<evidence type="ECO:0000256" key="5">
    <source>
        <dbReference type="ARBA" id="ARBA00022842"/>
    </source>
</evidence>
<feature type="binding site" evidence="9">
    <location>
        <position position="154"/>
    </location>
    <ligand>
        <name>Mn(2+)</name>
        <dbReference type="ChEBI" id="CHEBI:29035"/>
    </ligand>
</feature>
<dbReference type="PANTHER" id="PTHR43219">
    <property type="entry name" value="CRISPR-ASSOCIATED ENDONUCLEASE CAS1"/>
    <property type="match status" value="1"/>
</dbReference>
<dbReference type="NCBIfam" id="TIGR03641">
    <property type="entry name" value="cas1_HMARI"/>
    <property type="match status" value="1"/>
</dbReference>
<gene>
    <name evidence="11" type="primary">cas1b</name>
    <name evidence="9" type="synonym">cas1</name>
    <name evidence="11" type="ORF">ACFPTR_08430</name>
</gene>
<keyword evidence="4 9" id="KW-0378">Hydrolase</keyword>
<evidence type="ECO:0000313" key="11">
    <source>
        <dbReference type="EMBL" id="MFC5628898.1"/>
    </source>
</evidence>
<keyword evidence="5 9" id="KW-0460">Magnesium</keyword>
<keyword evidence="10" id="KW-0175">Coiled coil</keyword>
<evidence type="ECO:0000256" key="3">
    <source>
        <dbReference type="ARBA" id="ARBA00022759"/>
    </source>
</evidence>
<keyword evidence="8 9" id="KW-0464">Manganese</keyword>
<feature type="binding site" evidence="9">
    <location>
        <position position="234"/>
    </location>
    <ligand>
        <name>Mn(2+)</name>
        <dbReference type="ChEBI" id="CHEBI:29035"/>
    </ligand>
</feature>
<evidence type="ECO:0000256" key="1">
    <source>
        <dbReference type="ARBA" id="ARBA00022722"/>
    </source>
</evidence>
<dbReference type="InterPro" id="IPR002729">
    <property type="entry name" value="CRISPR-assoc_Cas1"/>
</dbReference>
<accession>A0ABW0U7H2</accession>
<keyword evidence="2 9" id="KW-0479">Metal-binding</keyword>
<protein>
    <recommendedName>
        <fullName evidence="9">CRISPR-associated endonuclease Cas1</fullName>
        <ecNumber evidence="9">3.1.-.-</ecNumber>
    </recommendedName>
</protein>
<dbReference type="Gene3D" id="3.100.10.20">
    <property type="entry name" value="CRISPR-associated endonuclease Cas1, N-terminal domain"/>
    <property type="match status" value="1"/>
</dbReference>
<feature type="coiled-coil region" evidence="10">
    <location>
        <begin position="117"/>
        <end position="144"/>
    </location>
</feature>
<evidence type="ECO:0000256" key="6">
    <source>
        <dbReference type="ARBA" id="ARBA00023118"/>
    </source>
</evidence>
<reference evidence="12" key="1">
    <citation type="journal article" date="2019" name="Int. J. Syst. Evol. Microbiol.">
        <title>The Global Catalogue of Microorganisms (GCM) 10K type strain sequencing project: providing services to taxonomists for standard genome sequencing and annotation.</title>
        <authorList>
            <consortium name="The Broad Institute Genomics Platform"/>
            <consortium name="The Broad Institute Genome Sequencing Center for Infectious Disease"/>
            <person name="Wu L."/>
            <person name="Ma J."/>
        </authorList>
    </citation>
    <scope>NUCLEOTIDE SEQUENCE [LARGE SCALE GENOMIC DNA]</scope>
    <source>
        <strain evidence="12">CGMCC 1.15790</strain>
    </source>
</reference>
<dbReference type="InterPro" id="IPR042211">
    <property type="entry name" value="CRISPR-assoc_Cas1_N"/>
</dbReference>
<dbReference type="Gene3D" id="1.20.120.920">
    <property type="entry name" value="CRISPR-associated endonuclease Cas1, C-terminal domain"/>
    <property type="match status" value="1"/>
</dbReference>
<name>A0ABW0U7H2_9BACI</name>
<dbReference type="EMBL" id="JBHSPF010000039">
    <property type="protein sequence ID" value="MFC5628898.1"/>
    <property type="molecule type" value="Genomic_DNA"/>
</dbReference>
<dbReference type="Proteomes" id="UP001596143">
    <property type="component" value="Unassembled WGS sequence"/>
</dbReference>